<feature type="compositionally biased region" description="Polar residues" evidence="1">
    <location>
        <begin position="129"/>
        <end position="141"/>
    </location>
</feature>
<feature type="region of interest" description="Disordered" evidence="1">
    <location>
        <begin position="805"/>
        <end position="867"/>
    </location>
</feature>
<feature type="compositionally biased region" description="Acidic residues" evidence="1">
    <location>
        <begin position="383"/>
        <end position="418"/>
    </location>
</feature>
<comment type="caution">
    <text evidence="3">The sequence shown here is derived from an EMBL/GenBank/DDBJ whole genome shotgun (WGS) entry which is preliminary data.</text>
</comment>
<feature type="domain" description="DUF6532" evidence="2">
    <location>
        <begin position="538"/>
        <end position="739"/>
    </location>
</feature>
<organism evidence="3 4">
    <name type="scientific">Marasmius crinis-equi</name>
    <dbReference type="NCBI Taxonomy" id="585013"/>
    <lineage>
        <taxon>Eukaryota</taxon>
        <taxon>Fungi</taxon>
        <taxon>Dikarya</taxon>
        <taxon>Basidiomycota</taxon>
        <taxon>Agaricomycotina</taxon>
        <taxon>Agaricomycetes</taxon>
        <taxon>Agaricomycetidae</taxon>
        <taxon>Agaricales</taxon>
        <taxon>Marasmiineae</taxon>
        <taxon>Marasmiaceae</taxon>
        <taxon>Marasmius</taxon>
    </lineage>
</organism>
<dbReference type="EMBL" id="JBAHYK010000442">
    <property type="protein sequence ID" value="KAL0573984.1"/>
    <property type="molecule type" value="Genomic_DNA"/>
</dbReference>
<gene>
    <name evidence="3" type="ORF">V5O48_007976</name>
</gene>
<reference evidence="3 4" key="1">
    <citation type="submission" date="2024-02" db="EMBL/GenBank/DDBJ databases">
        <title>A draft genome for the cacao thread blight pathogen Marasmius crinis-equi.</title>
        <authorList>
            <person name="Cohen S.P."/>
            <person name="Baruah I.K."/>
            <person name="Amoako-Attah I."/>
            <person name="Bukari Y."/>
            <person name="Meinhardt L.W."/>
            <person name="Bailey B.A."/>
        </authorList>
    </citation>
    <scope>NUCLEOTIDE SEQUENCE [LARGE SCALE GENOMIC DNA]</scope>
    <source>
        <strain evidence="3 4">GH-76</strain>
    </source>
</reference>
<feature type="region of interest" description="Disordered" evidence="1">
    <location>
        <begin position="102"/>
        <end position="142"/>
    </location>
</feature>
<feature type="region of interest" description="Disordered" evidence="1">
    <location>
        <begin position="317"/>
        <end position="431"/>
    </location>
</feature>
<evidence type="ECO:0000313" key="3">
    <source>
        <dbReference type="EMBL" id="KAL0573984.1"/>
    </source>
</evidence>
<keyword evidence="4" id="KW-1185">Reference proteome</keyword>
<dbReference type="Proteomes" id="UP001465976">
    <property type="component" value="Unassembled WGS sequence"/>
</dbReference>
<evidence type="ECO:0000256" key="1">
    <source>
        <dbReference type="SAM" id="MobiDB-lite"/>
    </source>
</evidence>
<feature type="region of interest" description="Disordered" evidence="1">
    <location>
        <begin position="223"/>
        <end position="290"/>
    </location>
</feature>
<feature type="compositionally biased region" description="Low complexity" evidence="1">
    <location>
        <begin position="260"/>
        <end position="272"/>
    </location>
</feature>
<feature type="compositionally biased region" description="Low complexity" evidence="1">
    <location>
        <begin position="827"/>
        <end position="867"/>
    </location>
</feature>
<feature type="compositionally biased region" description="Acidic residues" evidence="1">
    <location>
        <begin position="358"/>
        <end position="372"/>
    </location>
</feature>
<feature type="compositionally biased region" description="Polar residues" evidence="1">
    <location>
        <begin position="317"/>
        <end position="333"/>
    </location>
</feature>
<dbReference type="Pfam" id="PF20149">
    <property type="entry name" value="DUF6532"/>
    <property type="match status" value="1"/>
</dbReference>
<evidence type="ECO:0000313" key="4">
    <source>
        <dbReference type="Proteomes" id="UP001465976"/>
    </source>
</evidence>
<dbReference type="InterPro" id="IPR045341">
    <property type="entry name" value="DUF6532"/>
</dbReference>
<name>A0ABR3FFC3_9AGAR</name>
<accession>A0ABR3FFC3</accession>
<protein>
    <recommendedName>
        <fullName evidence="2">DUF6532 domain-containing protein</fullName>
    </recommendedName>
</protein>
<proteinExistence type="predicted"/>
<sequence>MSLSRAPKVCLVSVTSEYLDIEISPTGEECRNEGSRPLMTITLDAAQVADAFLIRLQFPNAMFKPLDKNNPEIQCSPAQLSEYSTTEPEPIRELPLHILRSPAADSVTESDNSPLFKSWESRGREKLQSPVQPDYSSTESDISPWYRRDTVKMTVGDSAPFHQPRPKVFVSRRRKFSSPGDPVKQALLSESGLQWQAQLTPEKNVRVRKVIPMKRSAINPEYRDHVEESQEEEVEVSLAMASSTPRVRKASAKVTDPNNAASTSSKKTASTKGKGKAPVKNTPAKTPQFTQKQLQDIMMKIAASGTLDAALIAGASQSSNTVAQPSNTVTSVGTKRKAVTNELRTAPVKKKAKKSVVESDEEQEEDDEEEEDPLKNVLADDIQIFDDDDDDEEEDEEDEEREQPEEDDDEDGEEDGGEDVVMGGNPPNANNEDLVEKLAELDTASLQNLATTWAMMEDDIRASNGIEEVEPTQIASVWVPPSTPSRSTSTSAAAAAVLPSRAPPMLRINRNGNSTHKLAISNFTPRTQRLINVTRPAIRKSTALEHAFPDIERLEFIKRVAEEALTRFGDGKDVMTGTLTRVLGDPALAEPFLTYNMYARGGLLSTITTKTRACIAGHYGIPGAYDLKTIVRKIEWLLQQGNFKMGALDIANEYCDRQQPYQNEIYATLIRTIFFSKGRADAAVFRELTVNQRIPGPLFALLSTAIEHALTLWSGGAERKGEFGEASKDRYHFHLQSWQYMEKEAPTHAANLSKRLFKTVAEQTNKTFLIEEAVGELSGVDMANLEAMAKAEELLDAPTTAAPAATVAPNASVPPAPSSNLDKASDSAVGSSSTAAPTAGSTAVVSTPATGIAPSGPGVPAAAAATA</sequence>
<evidence type="ECO:0000259" key="2">
    <source>
        <dbReference type="Pfam" id="PF20149"/>
    </source>
</evidence>